<proteinExistence type="predicted"/>
<dbReference type="InterPro" id="IPR029044">
    <property type="entry name" value="Nucleotide-diphossugar_trans"/>
</dbReference>
<sequence length="255" mass="27891">MKVIYCAYGRAKYAAQLEQSVRSLRLHHPDAQITVYTTAAFAGLLAGLPVQVVVLDTTAQASDWHDPFMKLRAIHAAACVGQAFLYLDNDTYVAGSLSDAWQLLDRFDCMGVHSPIPDQRGFLSLPPAHNTPNPAIFPEWNGGVLFFSGRPAAQAIAADWLNILEQRIPGGGDQWPLGRALWQSGARLHVLPNTYNCRLPACPLVYGAVKILHDDHPELAGVAQVVNADPGYRQIIRHGDAYALSPDPSQGRRCF</sequence>
<dbReference type="Gene3D" id="3.90.550.10">
    <property type="entry name" value="Spore Coat Polysaccharide Biosynthesis Protein SpsA, Chain A"/>
    <property type="match status" value="1"/>
</dbReference>
<evidence type="ECO:0000313" key="1">
    <source>
        <dbReference type="EMBL" id="SMO42303.1"/>
    </source>
</evidence>
<dbReference type="AlphaFoldDB" id="A0A521B5G7"/>
<dbReference type="EMBL" id="FXTO01000002">
    <property type="protein sequence ID" value="SMO42303.1"/>
    <property type="molecule type" value="Genomic_DNA"/>
</dbReference>
<protein>
    <recommendedName>
        <fullName evidence="3">Nucleotide-diphospho-sugar transferase</fullName>
    </recommendedName>
</protein>
<keyword evidence="2" id="KW-1185">Reference proteome</keyword>
<gene>
    <name evidence="1" type="ORF">SAMN06265173_102134</name>
</gene>
<dbReference type="Proteomes" id="UP000316030">
    <property type="component" value="Unassembled WGS sequence"/>
</dbReference>
<reference evidence="1 2" key="1">
    <citation type="submission" date="2017-05" db="EMBL/GenBank/DDBJ databases">
        <authorList>
            <person name="Varghese N."/>
            <person name="Submissions S."/>
        </authorList>
    </citation>
    <scope>NUCLEOTIDE SEQUENCE [LARGE SCALE GENOMIC DNA]</scope>
    <source>
        <strain evidence="1 2">DSM 29506</strain>
    </source>
</reference>
<dbReference type="RefSeq" id="WP_142491898.1">
    <property type="nucleotide sequence ID" value="NZ_FXTO01000002.1"/>
</dbReference>
<evidence type="ECO:0008006" key="3">
    <source>
        <dbReference type="Google" id="ProtNLM"/>
    </source>
</evidence>
<name>A0A521B5G7_9RHOB</name>
<dbReference type="SUPFAM" id="SSF53448">
    <property type="entry name" value="Nucleotide-diphospho-sugar transferases"/>
    <property type="match status" value="1"/>
</dbReference>
<organism evidence="1 2">
    <name type="scientific">Thalassovita litoralis</name>
    <dbReference type="NCBI Taxonomy" id="1010611"/>
    <lineage>
        <taxon>Bacteria</taxon>
        <taxon>Pseudomonadati</taxon>
        <taxon>Pseudomonadota</taxon>
        <taxon>Alphaproteobacteria</taxon>
        <taxon>Rhodobacterales</taxon>
        <taxon>Roseobacteraceae</taxon>
        <taxon>Thalassovita</taxon>
    </lineage>
</organism>
<evidence type="ECO:0000313" key="2">
    <source>
        <dbReference type="Proteomes" id="UP000316030"/>
    </source>
</evidence>
<dbReference type="OrthoDB" id="181606at2"/>
<accession>A0A521B5G7</accession>